<protein>
    <submittedName>
        <fullName evidence="1">XRE family transcriptional regulator</fullName>
    </submittedName>
</protein>
<gene>
    <name evidence="1" type="ORF">FCI23_54770</name>
</gene>
<organism evidence="1 2">
    <name type="scientific">Actinacidiphila oryziradicis</name>
    <dbReference type="NCBI Taxonomy" id="2571141"/>
    <lineage>
        <taxon>Bacteria</taxon>
        <taxon>Bacillati</taxon>
        <taxon>Actinomycetota</taxon>
        <taxon>Actinomycetes</taxon>
        <taxon>Kitasatosporales</taxon>
        <taxon>Streptomycetaceae</taxon>
        <taxon>Actinacidiphila</taxon>
    </lineage>
</organism>
<dbReference type="Proteomes" id="UP000305778">
    <property type="component" value="Unassembled WGS sequence"/>
</dbReference>
<reference evidence="1 2" key="1">
    <citation type="submission" date="2019-04" db="EMBL/GenBank/DDBJ databases">
        <title>Streptomyces oryziradicis sp. nov., a novel actinomycete isolated from rhizosphere soil of rice (Oryza sativa L.).</title>
        <authorList>
            <person name="Li C."/>
        </authorList>
    </citation>
    <scope>NUCLEOTIDE SEQUENCE [LARGE SCALE GENOMIC DNA]</scope>
    <source>
        <strain evidence="1 2">NEAU-C40</strain>
    </source>
</reference>
<evidence type="ECO:0000313" key="2">
    <source>
        <dbReference type="Proteomes" id="UP000305778"/>
    </source>
</evidence>
<comment type="caution">
    <text evidence="1">The sequence shown here is derived from an EMBL/GenBank/DDBJ whole genome shotgun (WGS) entry which is preliminary data.</text>
</comment>
<accession>A0A4U0RCR2</accession>
<keyword evidence="2" id="KW-1185">Reference proteome</keyword>
<feature type="non-terminal residue" evidence="1">
    <location>
        <position position="1"/>
    </location>
</feature>
<proteinExistence type="predicted"/>
<name>A0A4U0RCR2_9ACTN</name>
<dbReference type="AlphaFoldDB" id="A0A4U0RCR2"/>
<dbReference type="EMBL" id="SUMC01000265">
    <property type="protein sequence ID" value="TJZ93131.1"/>
    <property type="molecule type" value="Genomic_DNA"/>
</dbReference>
<sequence>RLFDAQEQGATDRELQKIAAEALKEVYFQDGGRRAGSLEEVRFTDVQHIDFDL</sequence>
<evidence type="ECO:0000313" key="1">
    <source>
        <dbReference type="EMBL" id="TJZ93131.1"/>
    </source>
</evidence>